<gene>
    <name evidence="2" type="ORF">GLX25_17660</name>
</gene>
<keyword evidence="3" id="KW-1185">Reference proteome</keyword>
<sequence length="161" mass="18455">MTEPSWADALAAWSAFASAFFGAIALAAVFYVGHQLRLQRTQLHRDLENLYLERYWSIWDRIAESEFYRGEEAGRRRTVAIHAYLRLSEDQCDLRAADRVTNATWQDWLDGMRTQLADPEFRAQLAASPDGQMTNLKKLVTTENGFEPSVTSAKVRQRRGL</sequence>
<evidence type="ECO:0000313" key="3">
    <source>
        <dbReference type="Proteomes" id="UP000480122"/>
    </source>
</evidence>
<dbReference type="RefSeq" id="WP_155843958.1">
    <property type="nucleotide sequence ID" value="NZ_BAAAIA010000013.1"/>
</dbReference>
<dbReference type="OrthoDB" id="4314850at2"/>
<protein>
    <recommendedName>
        <fullName evidence="4">DUF4760 domain-containing protein</fullName>
    </recommendedName>
</protein>
<name>A0A7C9LEU1_9MICO</name>
<accession>A0A7C9LEU1</accession>
<proteinExistence type="predicted"/>
<comment type="caution">
    <text evidence="2">The sequence shown here is derived from an EMBL/GenBank/DDBJ whole genome shotgun (WGS) entry which is preliminary data.</text>
</comment>
<dbReference type="Proteomes" id="UP000480122">
    <property type="component" value="Unassembled WGS sequence"/>
</dbReference>
<evidence type="ECO:0000313" key="2">
    <source>
        <dbReference type="EMBL" id="MUN08932.1"/>
    </source>
</evidence>
<evidence type="ECO:0000256" key="1">
    <source>
        <dbReference type="SAM" id="Phobius"/>
    </source>
</evidence>
<keyword evidence="1" id="KW-0812">Transmembrane</keyword>
<keyword evidence="1" id="KW-0472">Membrane</keyword>
<evidence type="ECO:0008006" key="4">
    <source>
        <dbReference type="Google" id="ProtNLM"/>
    </source>
</evidence>
<organism evidence="2 3">
    <name type="scientific">Agromyces luteolus</name>
    <dbReference type="NCBI Taxonomy" id="88373"/>
    <lineage>
        <taxon>Bacteria</taxon>
        <taxon>Bacillati</taxon>
        <taxon>Actinomycetota</taxon>
        <taxon>Actinomycetes</taxon>
        <taxon>Micrococcales</taxon>
        <taxon>Microbacteriaceae</taxon>
        <taxon>Agromyces</taxon>
    </lineage>
</organism>
<keyword evidence="1" id="KW-1133">Transmembrane helix</keyword>
<feature type="transmembrane region" description="Helical" evidence="1">
    <location>
        <begin position="12"/>
        <end position="33"/>
    </location>
</feature>
<dbReference type="AlphaFoldDB" id="A0A7C9LEU1"/>
<dbReference type="EMBL" id="WODA01000026">
    <property type="protein sequence ID" value="MUN08932.1"/>
    <property type="molecule type" value="Genomic_DNA"/>
</dbReference>
<reference evidence="2 3" key="1">
    <citation type="submission" date="2019-11" db="EMBL/GenBank/DDBJ databases">
        <title>Agromyces kandeliae sp. nov., isolated from mangrove soil.</title>
        <authorList>
            <person name="Wang R."/>
        </authorList>
    </citation>
    <scope>NUCLEOTIDE SEQUENCE [LARGE SCALE GENOMIC DNA]</scope>
    <source>
        <strain evidence="2 3">JCM 11431</strain>
    </source>
</reference>